<feature type="transmembrane region" description="Helical" evidence="4">
    <location>
        <begin position="316"/>
        <end position="334"/>
    </location>
</feature>
<dbReference type="Pfam" id="PF12796">
    <property type="entry name" value="Ank_2"/>
    <property type="match status" value="1"/>
</dbReference>
<keyword evidence="6" id="KW-1185">Reference proteome</keyword>
<evidence type="ECO:0000256" key="2">
    <source>
        <dbReference type="ARBA" id="ARBA00023043"/>
    </source>
</evidence>
<dbReference type="STRING" id="490622.A0A395NY93"/>
<feature type="transmembrane region" description="Helical" evidence="4">
    <location>
        <begin position="346"/>
        <end position="366"/>
    </location>
</feature>
<evidence type="ECO:0000256" key="1">
    <source>
        <dbReference type="ARBA" id="ARBA00022737"/>
    </source>
</evidence>
<dbReference type="Gene3D" id="1.25.40.20">
    <property type="entry name" value="Ankyrin repeat-containing domain"/>
    <property type="match status" value="1"/>
</dbReference>
<evidence type="ECO:0000256" key="4">
    <source>
        <dbReference type="SAM" id="Phobius"/>
    </source>
</evidence>
<keyword evidence="4" id="KW-0472">Membrane</keyword>
<organism evidence="5 6">
    <name type="scientific">Trichoderma arundinaceum</name>
    <dbReference type="NCBI Taxonomy" id="490622"/>
    <lineage>
        <taxon>Eukaryota</taxon>
        <taxon>Fungi</taxon>
        <taxon>Dikarya</taxon>
        <taxon>Ascomycota</taxon>
        <taxon>Pezizomycotina</taxon>
        <taxon>Sordariomycetes</taxon>
        <taxon>Hypocreomycetidae</taxon>
        <taxon>Hypocreales</taxon>
        <taxon>Hypocreaceae</taxon>
        <taxon>Trichoderma</taxon>
    </lineage>
</organism>
<dbReference type="PROSITE" id="PS50088">
    <property type="entry name" value="ANK_REPEAT"/>
    <property type="match status" value="2"/>
</dbReference>
<name>A0A395NY93_TRIAR</name>
<dbReference type="SUPFAM" id="SSF48403">
    <property type="entry name" value="Ankyrin repeat"/>
    <property type="match status" value="1"/>
</dbReference>
<proteinExistence type="predicted"/>
<keyword evidence="1" id="KW-0677">Repeat</keyword>
<gene>
    <name evidence="5" type="ORF">TARUN_1155</name>
</gene>
<dbReference type="InterPro" id="IPR002110">
    <property type="entry name" value="Ankyrin_rpt"/>
</dbReference>
<dbReference type="Proteomes" id="UP000266272">
    <property type="component" value="Unassembled WGS sequence"/>
</dbReference>
<dbReference type="Pfam" id="PF00023">
    <property type="entry name" value="Ank"/>
    <property type="match status" value="1"/>
</dbReference>
<evidence type="ECO:0000313" key="5">
    <source>
        <dbReference type="EMBL" id="RFU81062.1"/>
    </source>
</evidence>
<sequence>MPSTTTNIIATDTMEKDTMERVTMEKLERPNNKPTEEGCTNKQEVIEDFFKSIAQRQGDAAMDLIAKGLVSSDTPSNRGETPLIAAVRVNDAAMVRMLVAQGASIDGYGLYSQENYQSPLQRTPLQVAAKEGKLGIVKILLELGADDSLVAPDGAMALRLAAENGHQEVVDHLPTRRGGAWKRWKVTHEKQMRRVRRILEKIGSVLKWIFWTVPKFLVWTIPKHIFSTVPKQIWQGRHKIGPWCKRQIYKIPNRVKKAADLSRRGAKKAVNVIQKTPGKVWQIMKRIPGALWTIISWMGKGLGKLGNAILNILKRVASFIHTTIGAVVHFFQAITLQDVANGFRAILQAIFIDFPKVIAWFFISFGKTSYEALVSVFGTLGKAVFYLVGLILLLIRWFPEKIWEIMVACGISIGKGIEEVLVWINPKRM</sequence>
<protein>
    <submittedName>
        <fullName evidence="5">Uncharacterized protein</fullName>
    </submittedName>
</protein>
<keyword evidence="4" id="KW-0812">Transmembrane</keyword>
<feature type="transmembrane region" description="Helical" evidence="4">
    <location>
        <begin position="372"/>
        <end position="395"/>
    </location>
</feature>
<dbReference type="EMBL" id="PXOA01000072">
    <property type="protein sequence ID" value="RFU81062.1"/>
    <property type="molecule type" value="Genomic_DNA"/>
</dbReference>
<accession>A0A395NY93</accession>
<dbReference type="InterPro" id="IPR036770">
    <property type="entry name" value="Ankyrin_rpt-contain_sf"/>
</dbReference>
<dbReference type="PANTHER" id="PTHR24166:SF48">
    <property type="entry name" value="PROTEIN VAPYRIN"/>
    <property type="match status" value="1"/>
</dbReference>
<evidence type="ECO:0000313" key="6">
    <source>
        <dbReference type="Proteomes" id="UP000266272"/>
    </source>
</evidence>
<dbReference type="InterPro" id="IPR050889">
    <property type="entry name" value="Dendritic_Spine_Reg/Scaffold"/>
</dbReference>
<keyword evidence="4" id="KW-1133">Transmembrane helix</keyword>
<dbReference type="AlphaFoldDB" id="A0A395NY93"/>
<dbReference type="PROSITE" id="PS50297">
    <property type="entry name" value="ANK_REP_REGION"/>
    <property type="match status" value="2"/>
</dbReference>
<reference evidence="5 6" key="1">
    <citation type="journal article" date="2018" name="PLoS Pathog.">
        <title>Evolution of structural diversity of trichothecenes, a family of toxins produced by plant pathogenic and entomopathogenic fungi.</title>
        <authorList>
            <person name="Proctor R.H."/>
            <person name="McCormick S.P."/>
            <person name="Kim H.S."/>
            <person name="Cardoza R.E."/>
            <person name="Stanley A.M."/>
            <person name="Lindo L."/>
            <person name="Kelly A."/>
            <person name="Brown D.W."/>
            <person name="Lee T."/>
            <person name="Vaughan M.M."/>
            <person name="Alexander N.J."/>
            <person name="Busman M."/>
            <person name="Gutierrez S."/>
        </authorList>
    </citation>
    <scope>NUCLEOTIDE SEQUENCE [LARGE SCALE GENOMIC DNA]</scope>
    <source>
        <strain evidence="5 6">IBT 40837</strain>
    </source>
</reference>
<comment type="caution">
    <text evidence="5">The sequence shown here is derived from an EMBL/GenBank/DDBJ whole genome shotgun (WGS) entry which is preliminary data.</text>
</comment>
<keyword evidence="2 3" id="KW-0040">ANK repeat</keyword>
<evidence type="ECO:0000256" key="3">
    <source>
        <dbReference type="PROSITE-ProRule" id="PRU00023"/>
    </source>
</evidence>
<dbReference type="OrthoDB" id="4772757at2759"/>
<dbReference type="SMART" id="SM00248">
    <property type="entry name" value="ANK"/>
    <property type="match status" value="3"/>
</dbReference>
<feature type="repeat" description="ANK" evidence="3">
    <location>
        <begin position="78"/>
        <end position="106"/>
    </location>
</feature>
<feature type="repeat" description="ANK" evidence="3">
    <location>
        <begin position="120"/>
        <end position="146"/>
    </location>
</feature>
<dbReference type="PANTHER" id="PTHR24166">
    <property type="entry name" value="ROLLING PEBBLES, ISOFORM B"/>
    <property type="match status" value="1"/>
</dbReference>